<organism evidence="1 2">
    <name type="scientific">Erythrobacter sanguineus</name>
    <dbReference type="NCBI Taxonomy" id="198312"/>
    <lineage>
        <taxon>Bacteria</taxon>
        <taxon>Pseudomonadati</taxon>
        <taxon>Pseudomonadota</taxon>
        <taxon>Alphaproteobacteria</taxon>
        <taxon>Sphingomonadales</taxon>
        <taxon>Erythrobacteraceae</taxon>
        <taxon>Erythrobacter/Porphyrobacter group</taxon>
        <taxon>Erythrobacter</taxon>
    </lineage>
</organism>
<reference evidence="2" key="1">
    <citation type="submission" date="2016-12" db="EMBL/GenBank/DDBJ databases">
        <authorList>
            <person name="Varghese N."/>
            <person name="Submissions S."/>
        </authorList>
    </citation>
    <scope>NUCLEOTIDE SEQUENCE [LARGE SCALE GENOMIC DNA]</scope>
    <source>
        <strain evidence="2">DSM 11032</strain>
    </source>
</reference>
<dbReference type="RefSeq" id="WP_072674905.1">
    <property type="nucleotide sequence ID" value="NZ_FRDF01000011.1"/>
</dbReference>
<dbReference type="Proteomes" id="UP000184391">
    <property type="component" value="Unassembled WGS sequence"/>
</dbReference>
<evidence type="ECO:0000313" key="2">
    <source>
        <dbReference type="Proteomes" id="UP000184391"/>
    </source>
</evidence>
<keyword evidence="2" id="KW-1185">Reference proteome</keyword>
<accession>A0A1M7SMX1</accession>
<dbReference type="InterPro" id="IPR010451">
    <property type="entry name" value="Acetoacetate_decarboxylase"/>
</dbReference>
<dbReference type="InterPro" id="IPR023375">
    <property type="entry name" value="ADC_dom_sf"/>
</dbReference>
<dbReference type="Pfam" id="PF06314">
    <property type="entry name" value="ADC"/>
    <property type="match status" value="1"/>
</dbReference>
<dbReference type="GO" id="GO:0016829">
    <property type="term" value="F:lyase activity"/>
    <property type="evidence" value="ECO:0007669"/>
    <property type="project" value="InterPro"/>
</dbReference>
<proteinExistence type="predicted"/>
<dbReference type="OrthoDB" id="47893at2"/>
<evidence type="ECO:0000313" key="1">
    <source>
        <dbReference type="EMBL" id="SHN59826.1"/>
    </source>
</evidence>
<protein>
    <submittedName>
        <fullName evidence="1">Acetoacetate decarboxylase (ADC)</fullName>
    </submittedName>
</protein>
<dbReference type="SUPFAM" id="SSF160104">
    <property type="entry name" value="Acetoacetate decarboxylase-like"/>
    <property type="match status" value="1"/>
</dbReference>
<dbReference type="EMBL" id="FRDF01000011">
    <property type="protein sequence ID" value="SHN59826.1"/>
    <property type="molecule type" value="Genomic_DNA"/>
</dbReference>
<dbReference type="Gene3D" id="2.40.400.10">
    <property type="entry name" value="Acetoacetate decarboxylase-like"/>
    <property type="match status" value="1"/>
</dbReference>
<name>A0A1M7SMX1_9SPHN</name>
<dbReference type="STRING" id="198312.SAMN02745193_02037"/>
<gene>
    <name evidence="1" type="ORF">SAMN02745193_02037</name>
</gene>
<dbReference type="AlphaFoldDB" id="A0A1M7SMX1"/>
<sequence>MPAHFGARYTGPNTSGWYRDVTAMVVPYVTDRTKLAALLPDGFEPAEDPVISVYYACNKQIDWLAGRGYNMIGVNADVIYNGEGERLAGTYALVIWENLADPILTGRELQGIPKVFADIPDHSISGDVWRCNASHFGHAIVGMEISALRAPELEEIAAAQKAKEGQDNPMGWRYIQKAGAPDPALDEYTTFPSENHLSQIMLGEGNVDWNRLTWEQNPTQFHIVNALEQLPIVEYRPAMITRGATNLVLPQRPTRVLR</sequence>